<keyword evidence="3" id="KW-1185">Reference proteome</keyword>
<gene>
    <name evidence="2" type="ORF">G3M48_002190</name>
</gene>
<feature type="compositionally biased region" description="Polar residues" evidence="1">
    <location>
        <begin position="116"/>
        <end position="132"/>
    </location>
</feature>
<evidence type="ECO:0000256" key="1">
    <source>
        <dbReference type="SAM" id="MobiDB-lite"/>
    </source>
</evidence>
<dbReference type="AlphaFoldDB" id="A0AAW0RF29"/>
<feature type="region of interest" description="Disordered" evidence="1">
    <location>
        <begin position="1"/>
        <end position="225"/>
    </location>
</feature>
<evidence type="ECO:0000313" key="2">
    <source>
        <dbReference type="EMBL" id="KAK8140753.1"/>
    </source>
</evidence>
<sequence>MPREFTFKPYVPKPAPKAEQRAAGTEMPRRTDTRDELSAPSDGFDAPSRAVIRDEIDASGLGVDEPVPSKSPGEETIATCSSSAVLGTEPQLRKTVQENSVHLSQTGDFEMLFRQGKSSSEQPGNKRVQQPTPEYDVSDPEDARRKRPRLAGEVLQNTPVDESLVPGVHEKQRVPESDDRRQAAVHELASPIIFGDRSKSRHTAENQPAITRSNNDACATQTRSL</sequence>
<feature type="compositionally biased region" description="Polar residues" evidence="1">
    <location>
        <begin position="97"/>
        <end position="107"/>
    </location>
</feature>
<feature type="compositionally biased region" description="Basic and acidic residues" evidence="1">
    <location>
        <begin position="27"/>
        <end position="37"/>
    </location>
</feature>
<feature type="non-terminal residue" evidence="2">
    <location>
        <position position="225"/>
    </location>
</feature>
<evidence type="ECO:0000313" key="3">
    <source>
        <dbReference type="Proteomes" id="UP001397290"/>
    </source>
</evidence>
<comment type="caution">
    <text evidence="2">The sequence shown here is derived from an EMBL/GenBank/DDBJ whole genome shotgun (WGS) entry which is preliminary data.</text>
</comment>
<reference evidence="2 3" key="1">
    <citation type="submission" date="2020-02" db="EMBL/GenBank/DDBJ databases">
        <title>Comparative genomics of the hypocrealean fungal genus Beauvera.</title>
        <authorList>
            <person name="Showalter D.N."/>
            <person name="Bushley K.E."/>
            <person name="Rehner S.A."/>
        </authorList>
    </citation>
    <scope>NUCLEOTIDE SEQUENCE [LARGE SCALE GENOMIC DNA]</scope>
    <source>
        <strain evidence="2 3">ARSEF4384</strain>
    </source>
</reference>
<feature type="compositionally biased region" description="Basic and acidic residues" evidence="1">
    <location>
        <begin position="168"/>
        <end position="184"/>
    </location>
</feature>
<dbReference type="EMBL" id="JAAHCF010001709">
    <property type="protein sequence ID" value="KAK8140753.1"/>
    <property type="molecule type" value="Genomic_DNA"/>
</dbReference>
<proteinExistence type="predicted"/>
<dbReference type="Proteomes" id="UP001397290">
    <property type="component" value="Unassembled WGS sequence"/>
</dbReference>
<organism evidence="2 3">
    <name type="scientific">Beauveria asiatica</name>
    <dbReference type="NCBI Taxonomy" id="1069075"/>
    <lineage>
        <taxon>Eukaryota</taxon>
        <taxon>Fungi</taxon>
        <taxon>Dikarya</taxon>
        <taxon>Ascomycota</taxon>
        <taxon>Pezizomycotina</taxon>
        <taxon>Sordariomycetes</taxon>
        <taxon>Hypocreomycetidae</taxon>
        <taxon>Hypocreales</taxon>
        <taxon>Cordycipitaceae</taxon>
        <taxon>Beauveria</taxon>
    </lineage>
</organism>
<feature type="compositionally biased region" description="Polar residues" evidence="1">
    <location>
        <begin position="205"/>
        <end position="225"/>
    </location>
</feature>
<name>A0AAW0RF29_9HYPO</name>
<accession>A0AAW0RF29</accession>
<protein>
    <submittedName>
        <fullName evidence="2">Uncharacterized protein</fullName>
    </submittedName>
</protein>